<dbReference type="PANTHER" id="PTHR31672:SF13">
    <property type="entry name" value="F-BOX PROTEIN CPR30-LIKE"/>
    <property type="match status" value="1"/>
</dbReference>
<keyword evidence="3" id="KW-1185">Reference proteome</keyword>
<dbReference type="PROSITE" id="PS50181">
    <property type="entry name" value="FBOX"/>
    <property type="match status" value="1"/>
</dbReference>
<dbReference type="PANTHER" id="PTHR31672">
    <property type="entry name" value="BNACNNG10540D PROTEIN"/>
    <property type="match status" value="1"/>
</dbReference>
<protein>
    <recommendedName>
        <fullName evidence="1">F-box domain-containing protein</fullName>
    </recommendedName>
</protein>
<dbReference type="InterPro" id="IPR013187">
    <property type="entry name" value="F-box-assoc_dom_typ3"/>
</dbReference>
<dbReference type="Gene3D" id="1.20.1280.50">
    <property type="match status" value="1"/>
</dbReference>
<dbReference type="Pfam" id="PF00646">
    <property type="entry name" value="F-box"/>
    <property type="match status" value="1"/>
</dbReference>
<dbReference type="NCBIfam" id="TIGR01640">
    <property type="entry name" value="F_box_assoc_1"/>
    <property type="match status" value="1"/>
</dbReference>
<dbReference type="InterPro" id="IPR017451">
    <property type="entry name" value="F-box-assoc_interact_dom"/>
</dbReference>
<dbReference type="InterPro" id="IPR001810">
    <property type="entry name" value="F-box_dom"/>
</dbReference>
<organism evidence="2 3">
    <name type="scientific">Ficus carica</name>
    <name type="common">Common fig</name>
    <dbReference type="NCBI Taxonomy" id="3494"/>
    <lineage>
        <taxon>Eukaryota</taxon>
        <taxon>Viridiplantae</taxon>
        <taxon>Streptophyta</taxon>
        <taxon>Embryophyta</taxon>
        <taxon>Tracheophyta</taxon>
        <taxon>Spermatophyta</taxon>
        <taxon>Magnoliopsida</taxon>
        <taxon>eudicotyledons</taxon>
        <taxon>Gunneridae</taxon>
        <taxon>Pentapetalae</taxon>
        <taxon>rosids</taxon>
        <taxon>fabids</taxon>
        <taxon>Rosales</taxon>
        <taxon>Moraceae</taxon>
        <taxon>Ficeae</taxon>
        <taxon>Ficus</taxon>
    </lineage>
</organism>
<proteinExistence type="predicted"/>
<dbReference type="Pfam" id="PF08268">
    <property type="entry name" value="FBA_3"/>
    <property type="match status" value="1"/>
</dbReference>
<reference evidence="2" key="1">
    <citation type="submission" date="2023-07" db="EMBL/GenBank/DDBJ databases">
        <title>draft genome sequence of fig (Ficus carica).</title>
        <authorList>
            <person name="Takahashi T."/>
            <person name="Nishimura K."/>
        </authorList>
    </citation>
    <scope>NUCLEOTIDE SEQUENCE</scope>
</reference>
<dbReference type="InterPro" id="IPR036047">
    <property type="entry name" value="F-box-like_dom_sf"/>
</dbReference>
<feature type="domain" description="F-box" evidence="1">
    <location>
        <begin position="1"/>
        <end position="43"/>
    </location>
</feature>
<dbReference type="EMBL" id="BTGU01000004">
    <property type="protein sequence ID" value="GMN32968.1"/>
    <property type="molecule type" value="Genomic_DNA"/>
</dbReference>
<dbReference type="CDD" id="cd22157">
    <property type="entry name" value="F-box_AtFBW1-like"/>
    <property type="match status" value="1"/>
</dbReference>
<dbReference type="SUPFAM" id="SSF81383">
    <property type="entry name" value="F-box domain"/>
    <property type="match status" value="1"/>
</dbReference>
<evidence type="ECO:0000259" key="1">
    <source>
        <dbReference type="PROSITE" id="PS50181"/>
    </source>
</evidence>
<dbReference type="SMART" id="SM00256">
    <property type="entry name" value="FBOX"/>
    <property type="match status" value="1"/>
</dbReference>
<sequence length="323" mass="37316">MDLPRDIFVNILLKLSVKCIFSCKFVCKTWYHLISSPEFVNRHLAQVSTSLLIRDFHYYLAEPSDHGLHDFDLKYCWCEPKCNSTHCCAFTITPSAKLKGAIYNPTTGECLILPEIFNNDHRASDHHVMHFRVCGLGFNPKCNEYKVIRIFQGKDGNVGAEIHTLGTSSWKSVGDVPHSALKLLFPTYHEGALHWIFKISMFEKYIISFDLDNDKFECHSLPPQCHQMAMSVAVLEGCLCMCGHMGNVFVKYIYVWVMKKFGAWESWTELFSFTIDGRFQLQGYGHYQPIYSSNGALVLYRPSHKALLYYDQGRKDIKMFCRR</sequence>
<dbReference type="InterPro" id="IPR050796">
    <property type="entry name" value="SCF_F-box_component"/>
</dbReference>
<comment type="caution">
    <text evidence="2">The sequence shown here is derived from an EMBL/GenBank/DDBJ whole genome shotgun (WGS) entry which is preliminary data.</text>
</comment>
<dbReference type="Gramene" id="FCD_00017472-RA">
    <property type="protein sequence ID" value="FCD_00017472-RA:cds"/>
    <property type="gene ID" value="FCD_00017472"/>
</dbReference>
<name>A0AA87ZTP0_FICCA</name>
<dbReference type="AlphaFoldDB" id="A0AA87ZTP0"/>
<evidence type="ECO:0000313" key="2">
    <source>
        <dbReference type="EMBL" id="GMN32968.1"/>
    </source>
</evidence>
<evidence type="ECO:0000313" key="3">
    <source>
        <dbReference type="Proteomes" id="UP001187192"/>
    </source>
</evidence>
<dbReference type="Proteomes" id="UP001187192">
    <property type="component" value="Unassembled WGS sequence"/>
</dbReference>
<accession>A0AA87ZTP0</accession>
<gene>
    <name evidence="2" type="ORF">TIFTF001_003891</name>
</gene>